<dbReference type="SUPFAM" id="SSF49493">
    <property type="entry name" value="HSP40/DnaJ peptide-binding domain"/>
    <property type="match status" value="2"/>
</dbReference>
<dbReference type="HAMAP" id="MF_01152">
    <property type="entry name" value="DnaJ"/>
    <property type="match status" value="1"/>
</dbReference>
<dbReference type="CDD" id="cd10747">
    <property type="entry name" value="DnaJ_C"/>
    <property type="match status" value="1"/>
</dbReference>
<dbReference type="Pfam" id="PF00226">
    <property type="entry name" value="DnaJ"/>
    <property type="match status" value="1"/>
</dbReference>
<dbReference type="InterPro" id="IPR001623">
    <property type="entry name" value="DnaJ_domain"/>
</dbReference>
<evidence type="ECO:0000256" key="2">
    <source>
        <dbReference type="ARBA" id="ARBA00022737"/>
    </source>
</evidence>
<dbReference type="Gene3D" id="1.10.287.110">
    <property type="entry name" value="DnaJ domain"/>
    <property type="match status" value="1"/>
</dbReference>
<dbReference type="InterPro" id="IPR044713">
    <property type="entry name" value="DNJA1/2-like"/>
</dbReference>
<dbReference type="PROSITE" id="PS51188">
    <property type="entry name" value="ZF_CR"/>
    <property type="match status" value="1"/>
</dbReference>
<dbReference type="Gene3D" id="2.60.260.20">
    <property type="entry name" value="Urease metallochaperone UreE, N-terminal domain"/>
    <property type="match status" value="2"/>
</dbReference>
<dbReference type="PANTHER" id="PTHR43888">
    <property type="entry name" value="DNAJ-LIKE-2, ISOFORM A-RELATED"/>
    <property type="match status" value="1"/>
</dbReference>
<dbReference type="GO" id="GO:0008270">
    <property type="term" value="F:zinc ion binding"/>
    <property type="evidence" value="ECO:0007669"/>
    <property type="project" value="UniProtKB-KW"/>
</dbReference>
<keyword evidence="10" id="KW-1185">Reference proteome</keyword>
<reference evidence="9 10" key="1">
    <citation type="submission" date="2020-08" db="EMBL/GenBank/DDBJ databases">
        <authorList>
            <person name="Newling K."/>
            <person name="Davey J."/>
            <person name="Forrester S."/>
        </authorList>
    </citation>
    <scope>NUCLEOTIDE SEQUENCE [LARGE SCALE GENOMIC DNA]</scope>
    <source>
        <strain evidence="10">Crithidia deanei Carvalho (ATCC PRA-265)</strain>
    </source>
</reference>
<dbReference type="CDD" id="cd06257">
    <property type="entry name" value="DnaJ"/>
    <property type="match status" value="1"/>
</dbReference>
<dbReference type="SUPFAM" id="SSF57938">
    <property type="entry name" value="DnaJ/Hsp40 cysteine-rich domain"/>
    <property type="match status" value="1"/>
</dbReference>
<dbReference type="GO" id="GO:0005524">
    <property type="term" value="F:ATP binding"/>
    <property type="evidence" value="ECO:0007669"/>
    <property type="project" value="InterPro"/>
</dbReference>
<dbReference type="PROSITE" id="PS00636">
    <property type="entry name" value="DNAJ_1"/>
    <property type="match status" value="1"/>
</dbReference>
<dbReference type="AlphaFoldDB" id="A0A7G2CQZ1"/>
<accession>A0A7G2CQZ1</accession>
<dbReference type="FunFam" id="2.10.230.10:FF:000001">
    <property type="entry name" value="DnaJ subfamily A member 2"/>
    <property type="match status" value="1"/>
</dbReference>
<evidence type="ECO:0000256" key="4">
    <source>
        <dbReference type="ARBA" id="ARBA00022833"/>
    </source>
</evidence>
<dbReference type="Pfam" id="PF01556">
    <property type="entry name" value="DnaJ_C"/>
    <property type="match status" value="1"/>
</dbReference>
<protein>
    <submittedName>
        <fullName evidence="9">DnaJ domain/DnaJ C terminal domain/DnaJ central domain containing protein, putative</fullName>
    </submittedName>
</protein>
<dbReference type="InterPro" id="IPR012724">
    <property type="entry name" value="DnaJ"/>
</dbReference>
<dbReference type="GO" id="GO:0006457">
    <property type="term" value="P:protein folding"/>
    <property type="evidence" value="ECO:0007669"/>
    <property type="project" value="InterPro"/>
</dbReference>
<name>A0A7G2CQZ1_9TRYP</name>
<evidence type="ECO:0000256" key="6">
    <source>
        <dbReference type="SAM" id="MobiDB-lite"/>
    </source>
</evidence>
<feature type="region of interest" description="Disordered" evidence="6">
    <location>
        <begin position="311"/>
        <end position="338"/>
    </location>
</feature>
<dbReference type="GO" id="GO:0009408">
    <property type="term" value="P:response to heat"/>
    <property type="evidence" value="ECO:0007669"/>
    <property type="project" value="InterPro"/>
</dbReference>
<dbReference type="InterPro" id="IPR008971">
    <property type="entry name" value="HSP40/DnaJ_pept-bd"/>
</dbReference>
<dbReference type="SMART" id="SM00271">
    <property type="entry name" value="DnaJ"/>
    <property type="match status" value="1"/>
</dbReference>
<dbReference type="EMBL" id="LR877163">
    <property type="protein sequence ID" value="CAD2220923.1"/>
    <property type="molecule type" value="Genomic_DNA"/>
</dbReference>
<dbReference type="InterPro" id="IPR036869">
    <property type="entry name" value="J_dom_sf"/>
</dbReference>
<feature type="compositionally biased region" description="Basic and acidic residues" evidence="6">
    <location>
        <begin position="366"/>
        <end position="379"/>
    </location>
</feature>
<evidence type="ECO:0000259" key="8">
    <source>
        <dbReference type="PROSITE" id="PS51188"/>
    </source>
</evidence>
<dbReference type="FunFam" id="1.10.287.110:FF:000074">
    <property type="entry name" value="Heat shock protein DNAJ, putative"/>
    <property type="match status" value="1"/>
</dbReference>
<feature type="domain" description="CR-type" evidence="8">
    <location>
        <begin position="124"/>
        <end position="209"/>
    </location>
</feature>
<dbReference type="PROSITE" id="PS50076">
    <property type="entry name" value="DNAJ_2"/>
    <property type="match status" value="1"/>
</dbReference>
<organism evidence="9 10">
    <name type="scientific">Angomonas deanei</name>
    <dbReference type="NCBI Taxonomy" id="59799"/>
    <lineage>
        <taxon>Eukaryota</taxon>
        <taxon>Discoba</taxon>
        <taxon>Euglenozoa</taxon>
        <taxon>Kinetoplastea</taxon>
        <taxon>Metakinetoplastina</taxon>
        <taxon>Trypanosomatida</taxon>
        <taxon>Trypanosomatidae</taxon>
        <taxon>Strigomonadinae</taxon>
        <taxon>Angomonas</taxon>
    </lineage>
</organism>
<proteinExistence type="inferred from homology"/>
<feature type="region of interest" description="Disordered" evidence="6">
    <location>
        <begin position="351"/>
        <end position="379"/>
    </location>
</feature>
<feature type="compositionally biased region" description="Basic and acidic residues" evidence="6">
    <location>
        <begin position="311"/>
        <end position="321"/>
    </location>
</feature>
<keyword evidence="2" id="KW-0677">Repeat</keyword>
<dbReference type="Gene3D" id="2.10.230.10">
    <property type="entry name" value="Heat shock protein DnaJ, cysteine-rich domain"/>
    <property type="match status" value="1"/>
</dbReference>
<feature type="domain" description="J" evidence="7">
    <location>
        <begin position="7"/>
        <end position="72"/>
    </location>
</feature>
<dbReference type="InterPro" id="IPR018253">
    <property type="entry name" value="DnaJ_domain_CS"/>
</dbReference>
<evidence type="ECO:0000259" key="7">
    <source>
        <dbReference type="PROSITE" id="PS50076"/>
    </source>
</evidence>
<dbReference type="InterPro" id="IPR002939">
    <property type="entry name" value="DnaJ_C"/>
</dbReference>
<dbReference type="GO" id="GO:0030544">
    <property type="term" value="F:Hsp70 protein binding"/>
    <property type="evidence" value="ECO:0007669"/>
    <property type="project" value="InterPro"/>
</dbReference>
<sequence length="379" mass="41877">MSVKETEYYELLQVEVTASDHDIKRSYRKLALKYHPDKNPDNEEASEMFKKVSHAYETLSDPEKRALYDRHGKAGLEGGGGEQGFDPNDIFSMFFGGGRRQRSEPKPKDLVHEIPVTLEELYSGKVKKIGVSRYRKCATCSGKGVKEGARVEACRYCQGRGVRRGVQQIFPGFENIVEVPCEACGGEGSNVKKSDLCGTCRGECVVREKKVLEVRIEPGAQHNDVIHFAGEGDERPDMRLAGDVLIFISAQPHEVFHRVGQHLVVQHTVSLKEALCGFHLPLTHLDGRKLDLQAPPGMTLDPSFIFTVHGEGDAGEGRPEGDALSAGGGDVARQSLPQGGRRDWLAVWCTGETPQDGRSGGQVRAVRQEKEGKRKREGW</sequence>
<dbReference type="VEuPathDB" id="TriTrypDB:ADEAN_000844700"/>
<dbReference type="Proteomes" id="UP000515908">
    <property type="component" value="Chromosome 19"/>
</dbReference>
<dbReference type="SUPFAM" id="SSF46565">
    <property type="entry name" value="Chaperone J-domain"/>
    <property type="match status" value="1"/>
</dbReference>
<dbReference type="PRINTS" id="PR00625">
    <property type="entry name" value="JDOMAIN"/>
</dbReference>
<dbReference type="CDD" id="cd10719">
    <property type="entry name" value="DnaJ_zf"/>
    <property type="match status" value="1"/>
</dbReference>
<dbReference type="InterPro" id="IPR036410">
    <property type="entry name" value="HSP_DnaJ_Cys-rich_dom_sf"/>
</dbReference>
<keyword evidence="4 5" id="KW-0862">Zinc</keyword>
<dbReference type="GO" id="GO:0051082">
    <property type="term" value="F:unfolded protein binding"/>
    <property type="evidence" value="ECO:0007669"/>
    <property type="project" value="InterPro"/>
</dbReference>
<evidence type="ECO:0000313" key="10">
    <source>
        <dbReference type="Proteomes" id="UP000515908"/>
    </source>
</evidence>
<evidence type="ECO:0000256" key="3">
    <source>
        <dbReference type="ARBA" id="ARBA00022771"/>
    </source>
</evidence>
<feature type="zinc finger region" description="CR-type" evidence="5">
    <location>
        <begin position="124"/>
        <end position="209"/>
    </location>
</feature>
<keyword evidence="3 5" id="KW-0863">Zinc-finger</keyword>
<evidence type="ECO:0000256" key="1">
    <source>
        <dbReference type="ARBA" id="ARBA00022723"/>
    </source>
</evidence>
<keyword evidence="1 5" id="KW-0479">Metal-binding</keyword>
<dbReference type="Pfam" id="PF00684">
    <property type="entry name" value="DnaJ_CXXCXGXG"/>
    <property type="match status" value="1"/>
</dbReference>
<gene>
    <name evidence="9" type="ORF">ADEAN_000844700</name>
</gene>
<evidence type="ECO:0000313" key="9">
    <source>
        <dbReference type="EMBL" id="CAD2220923.1"/>
    </source>
</evidence>
<evidence type="ECO:0000256" key="5">
    <source>
        <dbReference type="PROSITE-ProRule" id="PRU00546"/>
    </source>
</evidence>
<dbReference type="InterPro" id="IPR001305">
    <property type="entry name" value="HSP_DnaJ_Cys-rich_dom"/>
</dbReference>